<reference evidence="2" key="1">
    <citation type="submission" date="2023-08" db="EMBL/GenBank/DDBJ databases">
        <title>Black Yeasts Isolated from many extreme environments.</title>
        <authorList>
            <person name="Coleine C."/>
            <person name="Stajich J.E."/>
            <person name="Selbmann L."/>
        </authorList>
    </citation>
    <scope>NUCLEOTIDE SEQUENCE</scope>
    <source>
        <strain evidence="2">CCFEE 5810</strain>
    </source>
</reference>
<comment type="caution">
    <text evidence="2">The sequence shown here is derived from an EMBL/GenBank/DDBJ whole genome shotgun (WGS) entry which is preliminary data.</text>
</comment>
<evidence type="ECO:0000313" key="3">
    <source>
        <dbReference type="Proteomes" id="UP001310594"/>
    </source>
</evidence>
<dbReference type="EMBL" id="JAVRQU010000003">
    <property type="protein sequence ID" value="KAK5705409.1"/>
    <property type="molecule type" value="Genomic_DNA"/>
</dbReference>
<feature type="compositionally biased region" description="Low complexity" evidence="1">
    <location>
        <begin position="20"/>
        <end position="30"/>
    </location>
</feature>
<organism evidence="2 3">
    <name type="scientific">Elasticomyces elasticus</name>
    <dbReference type="NCBI Taxonomy" id="574655"/>
    <lineage>
        <taxon>Eukaryota</taxon>
        <taxon>Fungi</taxon>
        <taxon>Dikarya</taxon>
        <taxon>Ascomycota</taxon>
        <taxon>Pezizomycotina</taxon>
        <taxon>Dothideomycetes</taxon>
        <taxon>Dothideomycetidae</taxon>
        <taxon>Mycosphaerellales</taxon>
        <taxon>Teratosphaeriaceae</taxon>
        <taxon>Elasticomyces</taxon>
    </lineage>
</organism>
<gene>
    <name evidence="2" type="ORF">LTR97_002527</name>
</gene>
<evidence type="ECO:0000256" key="1">
    <source>
        <dbReference type="SAM" id="MobiDB-lite"/>
    </source>
</evidence>
<protein>
    <submittedName>
        <fullName evidence="2">Uncharacterized protein</fullName>
    </submittedName>
</protein>
<dbReference type="AlphaFoldDB" id="A0AAN7WB29"/>
<sequence length="182" mass="19804">MPQAVETKQQALPAQTTNMASDSAVASPTDSSDASTTRLLWHMLHLNNILLSQFGAWLSLEALYRDSTSTGLVVPTPHAPLMQAQAVMMADSCRNLDAAVEAIDRLPADREFLNKSSAVLKVFDAARKMSTVVVMIEGGINSRDDVETLRVAYYELTKLCYGDATNRGWKEAWNEVLGVGSA</sequence>
<evidence type="ECO:0000313" key="2">
    <source>
        <dbReference type="EMBL" id="KAK5705409.1"/>
    </source>
</evidence>
<feature type="compositionally biased region" description="Polar residues" evidence="1">
    <location>
        <begin position="1"/>
        <end position="19"/>
    </location>
</feature>
<accession>A0AAN7WB29</accession>
<proteinExistence type="predicted"/>
<dbReference type="Proteomes" id="UP001310594">
    <property type="component" value="Unassembled WGS sequence"/>
</dbReference>
<feature type="region of interest" description="Disordered" evidence="1">
    <location>
        <begin position="1"/>
        <end position="30"/>
    </location>
</feature>
<name>A0AAN7WB29_9PEZI</name>